<comment type="caution">
    <text evidence="5">The sequence shown here is derived from an EMBL/GenBank/DDBJ whole genome shotgun (WGS) entry which is preliminary data.</text>
</comment>
<comment type="similarity">
    <text evidence="2">Belongs to the BORCS8 family.</text>
</comment>
<evidence type="ECO:0000256" key="1">
    <source>
        <dbReference type="ARBA" id="ARBA00004656"/>
    </source>
</evidence>
<evidence type="ECO:0000256" key="4">
    <source>
        <dbReference type="ARBA" id="ARBA00023228"/>
    </source>
</evidence>
<keyword evidence="4" id="KW-0458">Lysosome</keyword>
<dbReference type="PANTHER" id="PTHR21146:SF0">
    <property type="entry name" value="BLOC-1-RELATED COMPLEX SUBUNIT 8"/>
    <property type="match status" value="1"/>
</dbReference>
<keyword evidence="3" id="KW-0472">Membrane</keyword>
<dbReference type="EMBL" id="JBFOLK010000003">
    <property type="protein sequence ID" value="KAL2525885.1"/>
    <property type="molecule type" value="Genomic_DNA"/>
</dbReference>
<evidence type="ECO:0000256" key="3">
    <source>
        <dbReference type="ARBA" id="ARBA00023136"/>
    </source>
</evidence>
<dbReference type="AlphaFoldDB" id="A0ABD1ULF8"/>
<dbReference type="Proteomes" id="UP001604336">
    <property type="component" value="Unassembled WGS sequence"/>
</dbReference>
<comment type="subcellular location">
    <subcellularLocation>
        <location evidence="1">Lysosome membrane</location>
    </subcellularLocation>
</comment>
<dbReference type="Pfam" id="PF10167">
    <property type="entry name" value="BORCS8"/>
    <property type="match status" value="1"/>
</dbReference>
<reference evidence="6" key="1">
    <citation type="submission" date="2024-07" db="EMBL/GenBank/DDBJ databases">
        <title>Two chromosome-level genome assemblies of Korean endemic species Abeliophyllum distichum and Forsythia ovata (Oleaceae).</title>
        <authorList>
            <person name="Jang H."/>
        </authorList>
    </citation>
    <scope>NUCLEOTIDE SEQUENCE [LARGE SCALE GENOMIC DNA]</scope>
</reference>
<dbReference type="InterPro" id="IPR019320">
    <property type="entry name" value="BORCS8"/>
</dbReference>
<evidence type="ECO:0000313" key="5">
    <source>
        <dbReference type="EMBL" id="KAL2525885.1"/>
    </source>
</evidence>
<evidence type="ECO:0000256" key="2">
    <source>
        <dbReference type="ARBA" id="ARBA00010463"/>
    </source>
</evidence>
<keyword evidence="6" id="KW-1185">Reference proteome</keyword>
<dbReference type="PANTHER" id="PTHR21146">
    <property type="entry name" value="MEF2B PROTEIN"/>
    <property type="match status" value="1"/>
</dbReference>
<proteinExistence type="inferred from homology"/>
<accession>A0ABD1ULF8</accession>
<evidence type="ECO:0000313" key="6">
    <source>
        <dbReference type="Proteomes" id="UP001604336"/>
    </source>
</evidence>
<organism evidence="5 6">
    <name type="scientific">Abeliophyllum distichum</name>
    <dbReference type="NCBI Taxonomy" id="126358"/>
    <lineage>
        <taxon>Eukaryota</taxon>
        <taxon>Viridiplantae</taxon>
        <taxon>Streptophyta</taxon>
        <taxon>Embryophyta</taxon>
        <taxon>Tracheophyta</taxon>
        <taxon>Spermatophyta</taxon>
        <taxon>Magnoliopsida</taxon>
        <taxon>eudicotyledons</taxon>
        <taxon>Gunneridae</taxon>
        <taxon>Pentapetalae</taxon>
        <taxon>asterids</taxon>
        <taxon>lamiids</taxon>
        <taxon>Lamiales</taxon>
        <taxon>Oleaceae</taxon>
        <taxon>Forsythieae</taxon>
        <taxon>Abeliophyllum</taxon>
    </lineage>
</organism>
<name>A0ABD1ULF8_9LAMI</name>
<protein>
    <submittedName>
        <fullName evidence="5">Uncharacterized protein</fullName>
    </submittedName>
</protein>
<gene>
    <name evidence="5" type="ORF">Adt_10939</name>
</gene>
<sequence length="304" mass="34161">MNKAQGGLSQLDKISLFCFCFNVKISSLLDARSMFNDEEPFAFKKMHEFSTVDGFLQIIEESAEMIKYVANEPSVGLYYIQQHTQNAVPNLINLKNKVVEKSHETTLHTEDLEDSITMVRSMKEYGLPIADEMSQEIKKSLSIMSKRQPKRGLINSSGFRIGRTSSWSPATWGRNAVQSNPGDERTSGYLSSVFQSAKQRAGNFKWTQVELKESSLPEGEKLSSRVNPTLVKAVDGSSSSMLEANAEYLPLSSEVDALQEESRLDQSSSHQELLSLSETYHEFKANKEAKLEEWLGEKANGVRR</sequence>
<dbReference type="GO" id="GO:0005765">
    <property type="term" value="C:lysosomal membrane"/>
    <property type="evidence" value="ECO:0007669"/>
    <property type="project" value="UniProtKB-SubCell"/>
</dbReference>